<evidence type="ECO:0000313" key="1">
    <source>
        <dbReference type="EMBL" id="CAB4606060.1"/>
    </source>
</evidence>
<name>A0A6J6H070_9ZZZZ</name>
<proteinExistence type="predicted"/>
<dbReference type="AlphaFoldDB" id="A0A6J6H070"/>
<dbReference type="EMBL" id="CAEZUR010000031">
    <property type="protein sequence ID" value="CAB4606060.1"/>
    <property type="molecule type" value="Genomic_DNA"/>
</dbReference>
<protein>
    <submittedName>
        <fullName evidence="1">Unannotated protein</fullName>
    </submittedName>
</protein>
<sequence>MATLRATTGLKMTDVCAIHLAASEDSILATTDKAVAKAAKSLGIEVIQP</sequence>
<accession>A0A6J6H070</accession>
<dbReference type="SUPFAM" id="SSF88723">
    <property type="entry name" value="PIN domain-like"/>
    <property type="match status" value="1"/>
</dbReference>
<organism evidence="1">
    <name type="scientific">freshwater metagenome</name>
    <dbReference type="NCBI Taxonomy" id="449393"/>
    <lineage>
        <taxon>unclassified sequences</taxon>
        <taxon>metagenomes</taxon>
        <taxon>ecological metagenomes</taxon>
    </lineage>
</organism>
<dbReference type="InterPro" id="IPR029060">
    <property type="entry name" value="PIN-like_dom_sf"/>
</dbReference>
<reference evidence="1" key="1">
    <citation type="submission" date="2020-05" db="EMBL/GenBank/DDBJ databases">
        <authorList>
            <person name="Chiriac C."/>
            <person name="Salcher M."/>
            <person name="Ghai R."/>
            <person name="Kavagutti S V."/>
        </authorList>
    </citation>
    <scope>NUCLEOTIDE SEQUENCE</scope>
</reference>
<gene>
    <name evidence="1" type="ORF">UFOPK1843_00518</name>
</gene>